<dbReference type="PROSITE" id="PS50982">
    <property type="entry name" value="MBD"/>
    <property type="match status" value="1"/>
</dbReference>
<evidence type="ECO:0000256" key="3">
    <source>
        <dbReference type="ARBA" id="ARBA00022771"/>
    </source>
</evidence>
<keyword evidence="12" id="KW-1185">Reference proteome</keyword>
<evidence type="ECO:0000259" key="9">
    <source>
        <dbReference type="PROSITE" id="PS50982"/>
    </source>
</evidence>
<dbReference type="GO" id="GO:0003677">
    <property type="term" value="F:DNA binding"/>
    <property type="evidence" value="ECO:0007669"/>
    <property type="project" value="UniProtKB-KW"/>
</dbReference>
<sequence>MENVRESSIGAFAVQCGKCNKWRLIPTQEEYEEIRENFVEKPWFCDNKDNVDCEDPSDIQLDNTRTWVIDKPNLPKSPAGFERGMIMRSDYSRLDVYYRAFGGRKLRSPADVEKFLGKNPEYKAAGVKVSDFNFATPKVMENTIPEIVAGSGRKKMKMDADFIDEY</sequence>
<accession>A0AA41RN95</accession>
<dbReference type="PANTHER" id="PTHR12396:SF10">
    <property type="entry name" value="METHYL-CPG-BINDING DOMAIN-CONTAINING PROTEIN 1-RELATED"/>
    <property type="match status" value="1"/>
</dbReference>
<dbReference type="Gene3D" id="3.30.40.100">
    <property type="match status" value="1"/>
</dbReference>
<evidence type="ECO:0000313" key="11">
    <source>
        <dbReference type="EMBL" id="MCL7021417.1"/>
    </source>
</evidence>
<evidence type="ECO:0000256" key="8">
    <source>
        <dbReference type="ARBA" id="ARBA00023242"/>
    </source>
</evidence>
<keyword evidence="7" id="KW-0804">Transcription</keyword>
<name>A0AA41RN95_PAPNU</name>
<dbReference type="Gene3D" id="3.30.890.10">
    <property type="entry name" value="Methyl-cpg-binding Protein 2, Chain A"/>
    <property type="match status" value="1"/>
</dbReference>
<dbReference type="Pfam" id="PF01429">
    <property type="entry name" value="MBD"/>
    <property type="match status" value="1"/>
</dbReference>
<dbReference type="GO" id="GO:0008270">
    <property type="term" value="F:zinc ion binding"/>
    <property type="evidence" value="ECO:0007669"/>
    <property type="project" value="UniProtKB-KW"/>
</dbReference>
<gene>
    <name evidence="11" type="ORF">MKW94_012686</name>
</gene>
<evidence type="ECO:0000313" key="12">
    <source>
        <dbReference type="Proteomes" id="UP001177140"/>
    </source>
</evidence>
<keyword evidence="3" id="KW-0863">Zinc-finger</keyword>
<evidence type="ECO:0000256" key="1">
    <source>
        <dbReference type="ARBA" id="ARBA00004123"/>
    </source>
</evidence>
<dbReference type="Proteomes" id="UP001177140">
    <property type="component" value="Unassembled WGS sequence"/>
</dbReference>
<dbReference type="PROSITE" id="PS51050">
    <property type="entry name" value="ZF_CW"/>
    <property type="match status" value="1"/>
</dbReference>
<dbReference type="Pfam" id="PF07496">
    <property type="entry name" value="zf-CW"/>
    <property type="match status" value="1"/>
</dbReference>
<proteinExistence type="predicted"/>
<dbReference type="AlphaFoldDB" id="A0AA41RN95"/>
<dbReference type="EMBL" id="JAJJMA010000440">
    <property type="protein sequence ID" value="MCL7021417.1"/>
    <property type="molecule type" value="Genomic_DNA"/>
</dbReference>
<dbReference type="InterPro" id="IPR001739">
    <property type="entry name" value="Methyl_CpG_DNA-bd"/>
</dbReference>
<keyword evidence="4" id="KW-0862">Zinc</keyword>
<keyword evidence="6" id="KW-0238">DNA-binding</keyword>
<organism evidence="11 12">
    <name type="scientific">Papaver nudicaule</name>
    <name type="common">Iceland poppy</name>
    <dbReference type="NCBI Taxonomy" id="74823"/>
    <lineage>
        <taxon>Eukaryota</taxon>
        <taxon>Viridiplantae</taxon>
        <taxon>Streptophyta</taxon>
        <taxon>Embryophyta</taxon>
        <taxon>Tracheophyta</taxon>
        <taxon>Spermatophyta</taxon>
        <taxon>Magnoliopsida</taxon>
        <taxon>Ranunculales</taxon>
        <taxon>Papaveraceae</taxon>
        <taxon>Papaveroideae</taxon>
        <taxon>Papaver</taxon>
    </lineage>
</organism>
<feature type="domain" description="MBD" evidence="9">
    <location>
        <begin position="67"/>
        <end position="139"/>
    </location>
</feature>
<comment type="caution">
    <text evidence="11">The sequence shown here is derived from an EMBL/GenBank/DDBJ whole genome shotgun (WGS) entry which is preliminary data.</text>
</comment>
<dbReference type="InterPro" id="IPR011124">
    <property type="entry name" value="Znf_CW"/>
</dbReference>
<dbReference type="PANTHER" id="PTHR12396">
    <property type="entry name" value="METHYL-CPG BINDING PROTEIN, MBD"/>
    <property type="match status" value="1"/>
</dbReference>
<dbReference type="InterPro" id="IPR016177">
    <property type="entry name" value="DNA-bd_dom_sf"/>
</dbReference>
<evidence type="ECO:0000256" key="2">
    <source>
        <dbReference type="ARBA" id="ARBA00022723"/>
    </source>
</evidence>
<evidence type="ECO:0000256" key="4">
    <source>
        <dbReference type="ARBA" id="ARBA00022833"/>
    </source>
</evidence>
<keyword evidence="5" id="KW-0805">Transcription regulation</keyword>
<dbReference type="SUPFAM" id="SSF54171">
    <property type="entry name" value="DNA-binding domain"/>
    <property type="match status" value="1"/>
</dbReference>
<dbReference type="SMART" id="SM00391">
    <property type="entry name" value="MBD"/>
    <property type="match status" value="1"/>
</dbReference>
<reference evidence="11" key="1">
    <citation type="submission" date="2022-03" db="EMBL/GenBank/DDBJ databases">
        <title>A functionally conserved STORR gene fusion in Papaver species that diverged 16.8 million years ago.</title>
        <authorList>
            <person name="Catania T."/>
        </authorList>
    </citation>
    <scope>NUCLEOTIDE SEQUENCE</scope>
    <source>
        <strain evidence="11">S-191538</strain>
    </source>
</reference>
<evidence type="ECO:0000256" key="6">
    <source>
        <dbReference type="ARBA" id="ARBA00023125"/>
    </source>
</evidence>
<dbReference type="GO" id="GO:0005634">
    <property type="term" value="C:nucleus"/>
    <property type="evidence" value="ECO:0007669"/>
    <property type="project" value="UniProtKB-SubCell"/>
</dbReference>
<keyword evidence="2" id="KW-0479">Metal-binding</keyword>
<evidence type="ECO:0000256" key="5">
    <source>
        <dbReference type="ARBA" id="ARBA00023015"/>
    </source>
</evidence>
<comment type="subcellular location">
    <subcellularLocation>
        <location evidence="1">Nucleus</location>
    </subcellularLocation>
</comment>
<evidence type="ECO:0000259" key="10">
    <source>
        <dbReference type="PROSITE" id="PS51050"/>
    </source>
</evidence>
<keyword evidence="8" id="KW-0539">Nucleus</keyword>
<protein>
    <submittedName>
        <fullName evidence="11">Uncharacterized protein</fullName>
    </submittedName>
</protein>
<feature type="domain" description="CW-type" evidence="10">
    <location>
        <begin position="6"/>
        <end position="61"/>
    </location>
</feature>
<evidence type="ECO:0000256" key="7">
    <source>
        <dbReference type="ARBA" id="ARBA00023163"/>
    </source>
</evidence>